<organism evidence="1 2">
    <name type="scientific">Pseudozyma antarctica</name>
    <name type="common">Yeast</name>
    <name type="synonym">Candida antarctica</name>
    <dbReference type="NCBI Taxonomy" id="84753"/>
    <lineage>
        <taxon>Eukaryota</taxon>
        <taxon>Fungi</taxon>
        <taxon>Dikarya</taxon>
        <taxon>Basidiomycota</taxon>
        <taxon>Ustilaginomycotina</taxon>
        <taxon>Ustilaginomycetes</taxon>
        <taxon>Ustilaginales</taxon>
        <taxon>Ustilaginaceae</taxon>
        <taxon>Moesziomyces</taxon>
    </lineage>
</organism>
<dbReference type="Proteomes" id="UP000053758">
    <property type="component" value="Unassembled WGS sequence"/>
</dbReference>
<dbReference type="AlphaFoldDB" id="A0A081CM62"/>
<evidence type="ECO:0000313" key="2">
    <source>
        <dbReference type="Proteomes" id="UP000053758"/>
    </source>
</evidence>
<name>A0A081CM62_PSEA2</name>
<dbReference type="EMBL" id="DF830088">
    <property type="protein sequence ID" value="GAK67758.1"/>
    <property type="molecule type" value="Genomic_DNA"/>
</dbReference>
<keyword evidence="2" id="KW-1185">Reference proteome</keyword>
<gene>
    <name evidence="1" type="ORF">PAN0_021d5987</name>
</gene>
<dbReference type="OrthoDB" id="10259654at2759"/>
<reference evidence="2" key="1">
    <citation type="journal article" date="2014" name="Genome Announc.">
        <title>Draft Genome Sequence of the Yeast Pseudozyma antarctica Type Strain JCM10317, a Producer of the Glycolipid Biosurfactants, Mannosylerythritol Lipids.</title>
        <authorList>
            <person name="Saika A."/>
            <person name="Koike H."/>
            <person name="Hori T."/>
            <person name="Fukuoka T."/>
            <person name="Sato S."/>
            <person name="Habe H."/>
            <person name="Kitamoto D."/>
            <person name="Morita T."/>
        </authorList>
    </citation>
    <scope>NUCLEOTIDE SEQUENCE [LARGE SCALE GENOMIC DNA]</scope>
    <source>
        <strain evidence="2">JCM 10317</strain>
    </source>
</reference>
<protein>
    <submittedName>
        <fullName evidence="1">Uncharacterized protein</fullName>
    </submittedName>
</protein>
<proteinExistence type="predicted"/>
<dbReference type="HOGENOM" id="CLU_696614_0_0_1"/>
<dbReference type="RefSeq" id="XP_014653970.1">
    <property type="nucleotide sequence ID" value="XM_014798484.1"/>
</dbReference>
<dbReference type="GeneID" id="26306846"/>
<evidence type="ECO:0000313" key="1">
    <source>
        <dbReference type="EMBL" id="GAK67758.1"/>
    </source>
</evidence>
<accession>A0A081CM62</accession>
<sequence>MHHHRIITFAASHTSTLPPGSPTAQAQDQHDVGDAEEGMSPLSMLFDGIMADWHSQHARMPSREQAAYPYSPSSARSEASTCITTPDRSPQHAIPGLPPQPWKEAVLVHTAYEHVMTMPGGGPLLDASSGGGLGFWASTLPPDATPEQKTNGESVQAPPRPERPARPARPKHCRETLEDLDEGNHAPSAGVVSLRSMRKSPAEYYHPTPPVAQSDTSSTFELAPAPQRARAATASARTVERSSMDSTATFVSARSEMSFSTARARRLPRYPPSASRSSGLAQQPSIPQPESSPVIARRPSLLKRLADGLRRSPSQCSDATASGPTDYAKIPRTPMEMITPYTSDPTPAPTLSRKLTFSKQSPTPTRLAQYELAEDTGVGHVPRRALARKLSFSQTSPSAQLALHRTTSLRSNPPPCSSAKRSPSRTSIVQAASTPPVLGVKKVTFALATSTDAPARTLSRCR</sequence>